<gene>
    <name evidence="2" type="ORF">C8P69_12221</name>
</gene>
<sequence length="95" mass="10818">MRVCWDGFSLQEIIDLLVGDAVCVLIRPQRSVAFQIRRRDLDHQVFGRPEMTRKSTHAALVEPGQRQDVGGAVAMQTDGDMFTPRTNEVPVRRRI</sequence>
<dbReference type="Proteomes" id="UP000241808">
    <property type="component" value="Unassembled WGS sequence"/>
</dbReference>
<dbReference type="AlphaFoldDB" id="A0A2T4YWK5"/>
<reference evidence="2 3" key="1">
    <citation type="submission" date="2018-04" db="EMBL/GenBank/DDBJ databases">
        <title>Genomic Encyclopedia of Archaeal and Bacterial Type Strains, Phase II (KMG-II): from individual species to whole genera.</title>
        <authorList>
            <person name="Goeker M."/>
        </authorList>
    </citation>
    <scope>NUCLEOTIDE SEQUENCE [LARGE SCALE GENOMIC DNA]</scope>
    <source>
        <strain evidence="2 3">DSM 25521</strain>
    </source>
</reference>
<organism evidence="2 3">
    <name type="scientific">Phreatobacter oligotrophus</name>
    <dbReference type="NCBI Taxonomy" id="1122261"/>
    <lineage>
        <taxon>Bacteria</taxon>
        <taxon>Pseudomonadati</taxon>
        <taxon>Pseudomonadota</taxon>
        <taxon>Alphaproteobacteria</taxon>
        <taxon>Hyphomicrobiales</taxon>
        <taxon>Phreatobacteraceae</taxon>
        <taxon>Phreatobacter</taxon>
    </lineage>
</organism>
<protein>
    <submittedName>
        <fullName evidence="2">Uncharacterized protein</fullName>
    </submittedName>
</protein>
<keyword evidence="3" id="KW-1185">Reference proteome</keyword>
<comment type="caution">
    <text evidence="2">The sequence shown here is derived from an EMBL/GenBank/DDBJ whole genome shotgun (WGS) entry which is preliminary data.</text>
</comment>
<accession>A0A2T4YWK5</accession>
<evidence type="ECO:0000256" key="1">
    <source>
        <dbReference type="SAM" id="MobiDB-lite"/>
    </source>
</evidence>
<feature type="region of interest" description="Disordered" evidence="1">
    <location>
        <begin position="76"/>
        <end position="95"/>
    </location>
</feature>
<name>A0A2T4YWK5_9HYPH</name>
<evidence type="ECO:0000313" key="3">
    <source>
        <dbReference type="Proteomes" id="UP000241808"/>
    </source>
</evidence>
<evidence type="ECO:0000313" key="2">
    <source>
        <dbReference type="EMBL" id="PTM48847.1"/>
    </source>
</evidence>
<dbReference type="EMBL" id="PZZL01000022">
    <property type="protein sequence ID" value="PTM48847.1"/>
    <property type="molecule type" value="Genomic_DNA"/>
</dbReference>
<proteinExistence type="predicted"/>